<dbReference type="PaxDb" id="67767-A0A0J7JXT3"/>
<dbReference type="GO" id="GO:0008168">
    <property type="term" value="F:methyltransferase activity"/>
    <property type="evidence" value="ECO:0007669"/>
    <property type="project" value="UniProtKB-KW"/>
</dbReference>
<reference evidence="1 2" key="1">
    <citation type="submission" date="2015-04" db="EMBL/GenBank/DDBJ databases">
        <title>Lasius niger genome sequencing.</title>
        <authorList>
            <person name="Konorov E.A."/>
            <person name="Nikitin M.A."/>
            <person name="Kirill M.V."/>
            <person name="Chang P."/>
        </authorList>
    </citation>
    <scope>NUCLEOTIDE SEQUENCE [LARGE SCALE GENOMIC DNA]</scope>
    <source>
        <tissue evidence="1">Whole</tissue>
    </source>
</reference>
<dbReference type="AlphaFoldDB" id="A0A0J7JXT3"/>
<proteinExistence type="predicted"/>
<sequence>MKTSQRTYSKIIVSYLKNIPRGLEGTYPTVRPDVRFFMGNTPASGIQPRFAPCDVHIFGELKKHMRGPRFHSDEEVQHAVREWFLQEPIILYARGI</sequence>
<dbReference type="Gene3D" id="3.30.420.10">
    <property type="entry name" value="Ribonuclease H-like superfamily/Ribonuclease H"/>
    <property type="match status" value="1"/>
</dbReference>
<dbReference type="EMBL" id="LBMM01021903">
    <property type="protein sequence ID" value="KMQ82988.1"/>
    <property type="molecule type" value="Genomic_DNA"/>
</dbReference>
<dbReference type="GO" id="GO:0032259">
    <property type="term" value="P:methylation"/>
    <property type="evidence" value="ECO:0007669"/>
    <property type="project" value="UniProtKB-KW"/>
</dbReference>
<keyword evidence="1" id="KW-0808">Transferase</keyword>
<evidence type="ECO:0000313" key="1">
    <source>
        <dbReference type="EMBL" id="KMQ82988.1"/>
    </source>
</evidence>
<dbReference type="InterPro" id="IPR036397">
    <property type="entry name" value="RNaseH_sf"/>
</dbReference>
<comment type="caution">
    <text evidence="1">The sequence shown here is derived from an EMBL/GenBank/DDBJ whole genome shotgun (WGS) entry which is preliminary data.</text>
</comment>
<keyword evidence="2" id="KW-1185">Reference proteome</keyword>
<accession>A0A0J7JXT3</accession>
<protein>
    <submittedName>
        <fullName evidence="1">Histone-lysine n-methyltransferase setmar</fullName>
    </submittedName>
</protein>
<dbReference type="GO" id="GO:0003676">
    <property type="term" value="F:nucleic acid binding"/>
    <property type="evidence" value="ECO:0007669"/>
    <property type="project" value="InterPro"/>
</dbReference>
<organism evidence="1 2">
    <name type="scientific">Lasius niger</name>
    <name type="common">Black garden ant</name>
    <dbReference type="NCBI Taxonomy" id="67767"/>
    <lineage>
        <taxon>Eukaryota</taxon>
        <taxon>Metazoa</taxon>
        <taxon>Ecdysozoa</taxon>
        <taxon>Arthropoda</taxon>
        <taxon>Hexapoda</taxon>
        <taxon>Insecta</taxon>
        <taxon>Pterygota</taxon>
        <taxon>Neoptera</taxon>
        <taxon>Endopterygota</taxon>
        <taxon>Hymenoptera</taxon>
        <taxon>Apocrita</taxon>
        <taxon>Aculeata</taxon>
        <taxon>Formicoidea</taxon>
        <taxon>Formicidae</taxon>
        <taxon>Formicinae</taxon>
        <taxon>Lasius</taxon>
        <taxon>Lasius</taxon>
    </lineage>
</organism>
<evidence type="ECO:0000313" key="2">
    <source>
        <dbReference type="Proteomes" id="UP000036403"/>
    </source>
</evidence>
<name>A0A0J7JXT3_LASNI</name>
<dbReference type="Proteomes" id="UP000036403">
    <property type="component" value="Unassembled WGS sequence"/>
</dbReference>
<gene>
    <name evidence="1" type="ORF">RF55_21259</name>
</gene>
<keyword evidence="1" id="KW-0489">Methyltransferase</keyword>
<dbReference type="OrthoDB" id="616263at2759"/>